<dbReference type="InterPro" id="IPR020930">
    <property type="entry name" value="Ribosomal_uL5_bac-type"/>
</dbReference>
<comment type="function">
    <text evidence="6">This is 1 of the proteins that bind and probably mediate the attachment of the 5S RNA into the large ribosomal subunit, where it forms part of the central protuberance. In the 70S ribosome it contacts protein S13 of the 30S subunit (bridge B1b), connecting the 2 subunits; this bridge is implicated in subunit movement. Contacts the P site tRNA; the 5S rRNA and some of its associated proteins might help stabilize positioning of ribosome-bound tRNAs.</text>
</comment>
<evidence type="ECO:0000256" key="6">
    <source>
        <dbReference type="HAMAP-Rule" id="MF_01333"/>
    </source>
</evidence>
<keyword evidence="6" id="KW-0699">rRNA-binding</keyword>
<dbReference type="InterPro" id="IPR002132">
    <property type="entry name" value="Ribosomal_uL5"/>
</dbReference>
<feature type="domain" description="Large ribosomal subunit protein uL5 C-terminal" evidence="9">
    <location>
        <begin position="106"/>
        <end position="198"/>
    </location>
</feature>
<evidence type="ECO:0000256" key="3">
    <source>
        <dbReference type="ARBA" id="ARBA00023274"/>
    </source>
</evidence>
<evidence type="ECO:0000313" key="10">
    <source>
        <dbReference type="EMBL" id="ERK51453.1"/>
    </source>
</evidence>
<dbReference type="NCBIfam" id="NF000585">
    <property type="entry name" value="PRK00010.1"/>
    <property type="match status" value="1"/>
</dbReference>
<keyword evidence="3 6" id="KW-0687">Ribonucleoprotein</keyword>
<dbReference type="GO" id="GO:0003735">
    <property type="term" value="F:structural constituent of ribosome"/>
    <property type="evidence" value="ECO:0007669"/>
    <property type="project" value="InterPro"/>
</dbReference>
<dbReference type="GeneID" id="95360471"/>
<comment type="similarity">
    <text evidence="1 6 7">Belongs to the universal ribosomal protein uL5 family.</text>
</comment>
<dbReference type="AlphaFoldDB" id="U2RD28"/>
<organism evidence="10 11">
    <name type="scientific">Propionibacterium acidifaciens F0233</name>
    <dbReference type="NCBI Taxonomy" id="553198"/>
    <lineage>
        <taxon>Bacteria</taxon>
        <taxon>Bacillati</taxon>
        <taxon>Actinomycetota</taxon>
        <taxon>Actinomycetes</taxon>
        <taxon>Propionibacteriales</taxon>
        <taxon>Propionibacteriaceae</taxon>
        <taxon>Propionibacterium</taxon>
    </lineage>
</organism>
<dbReference type="GO" id="GO:0006412">
    <property type="term" value="P:translation"/>
    <property type="evidence" value="ECO:0007669"/>
    <property type="project" value="UniProtKB-UniRule"/>
</dbReference>
<dbReference type="Pfam" id="PF00281">
    <property type="entry name" value="Ribosomal_L5"/>
    <property type="match status" value="1"/>
</dbReference>
<evidence type="ECO:0000259" key="9">
    <source>
        <dbReference type="Pfam" id="PF00673"/>
    </source>
</evidence>
<feature type="domain" description="Large ribosomal subunit protein uL5 N-terminal" evidence="8">
    <location>
        <begin position="45"/>
        <end position="101"/>
    </location>
</feature>
<dbReference type="FunFam" id="3.30.1440.10:FF:000001">
    <property type="entry name" value="50S ribosomal protein L5"/>
    <property type="match status" value="1"/>
</dbReference>
<dbReference type="PANTHER" id="PTHR11994">
    <property type="entry name" value="60S RIBOSOMAL PROTEIN L11-RELATED"/>
    <property type="match status" value="1"/>
</dbReference>
<accession>U2RD28</accession>
<evidence type="ECO:0000256" key="7">
    <source>
        <dbReference type="RuleBase" id="RU003930"/>
    </source>
</evidence>
<dbReference type="GO" id="GO:1990904">
    <property type="term" value="C:ribonucleoprotein complex"/>
    <property type="evidence" value="ECO:0007669"/>
    <property type="project" value="UniProtKB-KW"/>
</dbReference>
<dbReference type="GO" id="GO:0019843">
    <property type="term" value="F:rRNA binding"/>
    <property type="evidence" value="ECO:0007669"/>
    <property type="project" value="UniProtKB-UniRule"/>
</dbReference>
<keyword evidence="6" id="KW-0820">tRNA-binding</keyword>
<dbReference type="SUPFAM" id="SSF55282">
    <property type="entry name" value="RL5-like"/>
    <property type="match status" value="1"/>
</dbReference>
<dbReference type="RefSeq" id="WP_021798529.1">
    <property type="nucleotide sequence ID" value="NZ_ACVN02000279.1"/>
</dbReference>
<evidence type="ECO:0000313" key="11">
    <source>
        <dbReference type="Proteomes" id="UP000017052"/>
    </source>
</evidence>
<dbReference type="GO" id="GO:0005840">
    <property type="term" value="C:ribosome"/>
    <property type="evidence" value="ECO:0007669"/>
    <property type="project" value="UniProtKB-KW"/>
</dbReference>
<evidence type="ECO:0000256" key="5">
    <source>
        <dbReference type="ARBA" id="ARBA00058604"/>
    </source>
</evidence>
<evidence type="ECO:0000256" key="1">
    <source>
        <dbReference type="ARBA" id="ARBA00008553"/>
    </source>
</evidence>
<proteinExistence type="inferred from homology"/>
<dbReference type="HAMAP" id="MF_01333_B">
    <property type="entry name" value="Ribosomal_uL5_B"/>
    <property type="match status" value="1"/>
</dbReference>
<evidence type="ECO:0000256" key="4">
    <source>
        <dbReference type="ARBA" id="ARBA00035245"/>
    </source>
</evidence>
<dbReference type="Gene3D" id="3.30.1440.10">
    <property type="match status" value="1"/>
</dbReference>
<dbReference type="EMBL" id="ACVN02000279">
    <property type="protein sequence ID" value="ERK51453.1"/>
    <property type="molecule type" value="Genomic_DNA"/>
</dbReference>
<sequence length="219" mass="24516">MARNTDNTLKVADAARAAAPQTPRLKARYLDEIRGRLQEQFSYTNPMLVPGLTKIVVNMGVGEAAHDSKVLDGAIKDLTAITGQKPMVVRARKSIAQFHLREGQAIGAYVTLRGDRMWEFADRLLTLALPRIRDFRGLNGNQFDGNGNYTFGLTEQVMFHEIDQDKIDRVRGMDITFVTTARTDEEGRALLKALGFPFKAVDDPKTKKKSGPQRGRRKK</sequence>
<gene>
    <name evidence="6 10" type="primary">rplE</name>
    <name evidence="10" type="ORF">HMPREF0682_0974</name>
</gene>
<comment type="subunit">
    <text evidence="6">Part of the 50S ribosomal subunit; part of the 5S rRNA/L5/L18/L25 subcomplex. Contacts the 5S rRNA and the P site tRNA. Forms a bridge to the 30S subunit in the 70S ribosome.</text>
</comment>
<dbReference type="GO" id="GO:0000049">
    <property type="term" value="F:tRNA binding"/>
    <property type="evidence" value="ECO:0007669"/>
    <property type="project" value="UniProtKB-UniRule"/>
</dbReference>
<dbReference type="PIRSF" id="PIRSF002161">
    <property type="entry name" value="Ribosomal_L5"/>
    <property type="match status" value="1"/>
</dbReference>
<dbReference type="InterPro" id="IPR031309">
    <property type="entry name" value="Ribosomal_uL5_C"/>
</dbReference>
<evidence type="ECO:0000256" key="2">
    <source>
        <dbReference type="ARBA" id="ARBA00022980"/>
    </source>
</evidence>
<dbReference type="InterPro" id="IPR031310">
    <property type="entry name" value="Ribosomal_uL5_N"/>
</dbReference>
<protein>
    <recommendedName>
        <fullName evidence="4 6">Large ribosomal subunit protein uL5</fullName>
    </recommendedName>
</protein>
<dbReference type="InterPro" id="IPR022803">
    <property type="entry name" value="Ribosomal_uL5_dom_sf"/>
</dbReference>
<dbReference type="Proteomes" id="UP000017052">
    <property type="component" value="Unassembled WGS sequence"/>
</dbReference>
<keyword evidence="11" id="KW-1185">Reference proteome</keyword>
<comment type="caution">
    <text evidence="10">The sequence shown here is derived from an EMBL/GenBank/DDBJ whole genome shotgun (WGS) entry which is preliminary data.</text>
</comment>
<keyword evidence="6" id="KW-0694">RNA-binding</keyword>
<evidence type="ECO:0000259" key="8">
    <source>
        <dbReference type="Pfam" id="PF00281"/>
    </source>
</evidence>
<reference evidence="10" key="1">
    <citation type="submission" date="2013-08" db="EMBL/GenBank/DDBJ databases">
        <authorList>
            <person name="Durkin A.S."/>
            <person name="Haft D.R."/>
            <person name="McCorrison J."/>
            <person name="Torralba M."/>
            <person name="Gillis M."/>
            <person name="Haft D.H."/>
            <person name="Methe B."/>
            <person name="Sutton G."/>
            <person name="Nelson K.E."/>
        </authorList>
    </citation>
    <scope>NUCLEOTIDE SEQUENCE [LARGE SCALE GENOMIC DNA]</scope>
    <source>
        <strain evidence="10">F0233</strain>
    </source>
</reference>
<dbReference type="Pfam" id="PF00673">
    <property type="entry name" value="Ribosomal_L5_C"/>
    <property type="match status" value="1"/>
</dbReference>
<keyword evidence="2 6" id="KW-0689">Ribosomal protein</keyword>
<name>U2RD28_9ACTN</name>
<comment type="function">
    <text evidence="5">This is one of the proteins that bind and probably mediate the attachment of the 5S RNA into the large ribosomal subunit, where it forms part of the central protuberance. In the 70S ribosome it contacts protein S13 of the 30S subunit (bridge B1b), connecting the 2 subunits; this bridge is implicated in subunit movement. Contacts the P site tRNA; the 5S rRNA and some of its associated proteins might help stabilize positioning of ribosome-bound tRNAs.</text>
</comment>
<dbReference type="OrthoDB" id="9806626at2"/>